<dbReference type="EMBL" id="CP019288">
    <property type="protein sequence ID" value="QHI35558.1"/>
    <property type="molecule type" value="Genomic_DNA"/>
</dbReference>
<name>A0A7L4ZFS0_9FLAO</name>
<reference evidence="2 3" key="1">
    <citation type="journal article" date="2013" name="Int. J. Syst. Evol. Microbiol.">
        <title>Kordia antarctica sp. nov., isolated from Antarctic seawater.</title>
        <authorList>
            <person name="Baek K."/>
            <person name="Choi A."/>
            <person name="Kang I."/>
            <person name="Lee K."/>
            <person name="Cho J.C."/>
        </authorList>
    </citation>
    <scope>NUCLEOTIDE SEQUENCE [LARGE SCALE GENOMIC DNA]</scope>
    <source>
        <strain evidence="2 3">IMCC3317</strain>
    </source>
</reference>
<accession>A0A7L4ZFS0</accession>
<protein>
    <submittedName>
        <fullName evidence="2">Uncharacterized protein</fullName>
    </submittedName>
</protein>
<keyword evidence="3" id="KW-1185">Reference proteome</keyword>
<keyword evidence="1" id="KW-0472">Membrane</keyword>
<feature type="transmembrane region" description="Helical" evidence="1">
    <location>
        <begin position="50"/>
        <end position="71"/>
    </location>
</feature>
<keyword evidence="1" id="KW-0812">Transmembrane</keyword>
<organism evidence="2 3">
    <name type="scientific">Kordia antarctica</name>
    <dbReference type="NCBI Taxonomy" id="1218801"/>
    <lineage>
        <taxon>Bacteria</taxon>
        <taxon>Pseudomonadati</taxon>
        <taxon>Bacteroidota</taxon>
        <taxon>Flavobacteriia</taxon>
        <taxon>Flavobacteriales</taxon>
        <taxon>Flavobacteriaceae</taxon>
        <taxon>Kordia</taxon>
    </lineage>
</organism>
<dbReference type="Proteomes" id="UP000464657">
    <property type="component" value="Chromosome"/>
</dbReference>
<gene>
    <name evidence="2" type="ORF">IMCC3317_09040</name>
</gene>
<proteinExistence type="predicted"/>
<sequence length="81" mass="9092">MLKKLSRLDILEILLVVTVVITFSSFYHFSTQLPSSYNNGISSTAILEKHKAVIIGFSLICIASLLSIVWIEIHRAKSDKE</sequence>
<dbReference type="AlphaFoldDB" id="A0A7L4ZFS0"/>
<evidence type="ECO:0000256" key="1">
    <source>
        <dbReference type="SAM" id="Phobius"/>
    </source>
</evidence>
<feature type="transmembrane region" description="Helical" evidence="1">
    <location>
        <begin position="12"/>
        <end position="30"/>
    </location>
</feature>
<evidence type="ECO:0000313" key="2">
    <source>
        <dbReference type="EMBL" id="QHI35558.1"/>
    </source>
</evidence>
<dbReference type="RefSeq" id="WP_160128294.1">
    <property type="nucleotide sequence ID" value="NZ_CP019288.1"/>
</dbReference>
<evidence type="ECO:0000313" key="3">
    <source>
        <dbReference type="Proteomes" id="UP000464657"/>
    </source>
</evidence>
<dbReference type="KEGG" id="kan:IMCC3317_09040"/>
<keyword evidence="1" id="KW-1133">Transmembrane helix</keyword>